<evidence type="ECO:0000313" key="5">
    <source>
        <dbReference type="EMBL" id="MCQ4636263.1"/>
    </source>
</evidence>
<accession>A0ABT1RM51</accession>
<dbReference type="Proteomes" id="UP001524502">
    <property type="component" value="Unassembled WGS sequence"/>
</dbReference>
<evidence type="ECO:0000256" key="2">
    <source>
        <dbReference type="ARBA" id="ARBA00022741"/>
    </source>
</evidence>
<dbReference type="InterPro" id="IPR017871">
    <property type="entry name" value="ABC_transporter-like_CS"/>
</dbReference>
<dbReference type="SUPFAM" id="SSF52540">
    <property type="entry name" value="P-loop containing nucleoside triphosphate hydrolases"/>
    <property type="match status" value="1"/>
</dbReference>
<sequence>MTLPLRVHNLSKEYKDFSLTDVSFTLKNNSVMGFIGPNGSGKSTTIKLIMNLVKRDSGQIELFGLDNLKDEKRIKQKIGFVFDENHFHETLTVHEMKNVIRGFYDQWDENLFQKYVHDFELPLKKQIKDLSKGMKMKFSLAIALSHNADLLIMDEPTSGLDPLVRSEFIDILKLYVQDKNKSVFFSTHITSDLEKIADQITLIYKGKIIFTRNKDELMAKHCLVRGNPDALDTMGEQMFIGLKKDQHEFVGLAERNDYLENELGNQVSVERATLEDIAVFYIEGVKSHVAFD</sequence>
<dbReference type="InterPro" id="IPR003593">
    <property type="entry name" value="AAA+_ATPase"/>
</dbReference>
<dbReference type="InterPro" id="IPR027417">
    <property type="entry name" value="P-loop_NTPase"/>
</dbReference>
<proteinExistence type="predicted"/>
<name>A0ABT1RM51_9FIRM</name>
<dbReference type="CDD" id="cd03230">
    <property type="entry name" value="ABC_DR_subfamily_A"/>
    <property type="match status" value="1"/>
</dbReference>
<keyword evidence="3 5" id="KW-0067">ATP-binding</keyword>
<dbReference type="InterPro" id="IPR051782">
    <property type="entry name" value="ABC_Transporter_VariousFunc"/>
</dbReference>
<dbReference type="PROSITE" id="PS00211">
    <property type="entry name" value="ABC_TRANSPORTER_1"/>
    <property type="match status" value="1"/>
</dbReference>
<evidence type="ECO:0000259" key="4">
    <source>
        <dbReference type="PROSITE" id="PS50893"/>
    </source>
</evidence>
<gene>
    <name evidence="5" type="ORF">NE619_05940</name>
</gene>
<feature type="domain" description="ABC transporter" evidence="4">
    <location>
        <begin position="5"/>
        <end position="230"/>
    </location>
</feature>
<keyword evidence="1" id="KW-0813">Transport</keyword>
<evidence type="ECO:0000256" key="3">
    <source>
        <dbReference type="ARBA" id="ARBA00022840"/>
    </source>
</evidence>
<dbReference type="PROSITE" id="PS50893">
    <property type="entry name" value="ABC_TRANSPORTER_2"/>
    <property type="match status" value="1"/>
</dbReference>
<dbReference type="InterPro" id="IPR003439">
    <property type="entry name" value="ABC_transporter-like_ATP-bd"/>
</dbReference>
<dbReference type="SMART" id="SM00382">
    <property type="entry name" value="AAA"/>
    <property type="match status" value="1"/>
</dbReference>
<keyword evidence="6" id="KW-1185">Reference proteome</keyword>
<dbReference type="GO" id="GO:0005524">
    <property type="term" value="F:ATP binding"/>
    <property type="evidence" value="ECO:0007669"/>
    <property type="project" value="UniProtKB-KW"/>
</dbReference>
<comment type="caution">
    <text evidence="5">The sequence shown here is derived from an EMBL/GenBank/DDBJ whole genome shotgun (WGS) entry which is preliminary data.</text>
</comment>
<protein>
    <submittedName>
        <fullName evidence="5">ABC transporter ATP-binding protein</fullName>
    </submittedName>
</protein>
<evidence type="ECO:0000313" key="6">
    <source>
        <dbReference type="Proteomes" id="UP001524502"/>
    </source>
</evidence>
<organism evidence="5 6">
    <name type="scientific">Anaerovorax odorimutans</name>
    <dbReference type="NCBI Taxonomy" id="109327"/>
    <lineage>
        <taxon>Bacteria</taxon>
        <taxon>Bacillati</taxon>
        <taxon>Bacillota</taxon>
        <taxon>Clostridia</taxon>
        <taxon>Peptostreptococcales</taxon>
        <taxon>Anaerovoracaceae</taxon>
        <taxon>Anaerovorax</taxon>
    </lineage>
</organism>
<dbReference type="Pfam" id="PF00005">
    <property type="entry name" value="ABC_tran"/>
    <property type="match status" value="1"/>
</dbReference>
<dbReference type="Gene3D" id="3.40.50.300">
    <property type="entry name" value="P-loop containing nucleotide triphosphate hydrolases"/>
    <property type="match status" value="1"/>
</dbReference>
<evidence type="ECO:0000256" key="1">
    <source>
        <dbReference type="ARBA" id="ARBA00022448"/>
    </source>
</evidence>
<dbReference type="RefSeq" id="WP_256131446.1">
    <property type="nucleotide sequence ID" value="NZ_JANFXK010000005.1"/>
</dbReference>
<dbReference type="EMBL" id="JANFXK010000005">
    <property type="protein sequence ID" value="MCQ4636263.1"/>
    <property type="molecule type" value="Genomic_DNA"/>
</dbReference>
<keyword evidence="2" id="KW-0547">Nucleotide-binding</keyword>
<dbReference type="PANTHER" id="PTHR42939:SF3">
    <property type="entry name" value="ABC TRANSPORTER ATP-BINDING COMPONENT"/>
    <property type="match status" value="1"/>
</dbReference>
<reference evidence="5 6" key="1">
    <citation type="submission" date="2022-06" db="EMBL/GenBank/DDBJ databases">
        <title>Isolation of gut microbiota from human fecal samples.</title>
        <authorList>
            <person name="Pamer E.G."/>
            <person name="Barat B."/>
            <person name="Waligurski E."/>
            <person name="Medina S."/>
            <person name="Paddock L."/>
            <person name="Mostad J."/>
        </authorList>
    </citation>
    <scope>NUCLEOTIDE SEQUENCE [LARGE SCALE GENOMIC DNA]</scope>
    <source>
        <strain evidence="5 6">SL.3.17</strain>
    </source>
</reference>
<dbReference type="PANTHER" id="PTHR42939">
    <property type="entry name" value="ABC TRANSPORTER ATP-BINDING PROTEIN ALBC-RELATED"/>
    <property type="match status" value="1"/>
</dbReference>